<evidence type="ECO:0000256" key="7">
    <source>
        <dbReference type="ARBA" id="ARBA00022840"/>
    </source>
</evidence>
<dbReference type="InterPro" id="IPR011102">
    <property type="entry name" value="Sig_transdc_His_kinase_HWE"/>
</dbReference>
<dbReference type="EC" id="2.7.13.3" evidence="2"/>
<dbReference type="InterPro" id="IPR036890">
    <property type="entry name" value="HATPase_C_sf"/>
</dbReference>
<organism evidence="9 10">
    <name type="scientific">Paracoccus sediminis</name>
    <dbReference type="NCBI Taxonomy" id="1214787"/>
    <lineage>
        <taxon>Bacteria</taxon>
        <taxon>Pseudomonadati</taxon>
        <taxon>Pseudomonadota</taxon>
        <taxon>Alphaproteobacteria</taxon>
        <taxon>Rhodobacterales</taxon>
        <taxon>Paracoccaceae</taxon>
        <taxon>Paracoccus</taxon>
    </lineage>
</organism>
<reference evidence="9 10" key="1">
    <citation type="submission" date="2019-02" db="EMBL/GenBank/DDBJ databases">
        <authorList>
            <person name="Zhang G."/>
        </authorList>
    </citation>
    <scope>NUCLEOTIDE SEQUENCE [LARGE SCALE GENOMIC DNA]</scope>
    <source>
        <strain evidence="9 10">CMB17</strain>
    </source>
</reference>
<feature type="domain" description="Signal transduction histidine kinase HWE region" evidence="8">
    <location>
        <begin position="340"/>
        <end position="422"/>
    </location>
</feature>
<dbReference type="PANTHER" id="PTHR41523:SF7">
    <property type="entry name" value="HISTIDINE KINASE"/>
    <property type="match status" value="1"/>
</dbReference>
<dbReference type="Proteomes" id="UP000292859">
    <property type="component" value="Unassembled WGS sequence"/>
</dbReference>
<keyword evidence="7" id="KW-0067">ATP-binding</keyword>
<name>A0ABY1YIC9_9RHOB</name>
<dbReference type="Pfam" id="PF07536">
    <property type="entry name" value="HWE_HK"/>
    <property type="match status" value="1"/>
</dbReference>
<evidence type="ECO:0000256" key="4">
    <source>
        <dbReference type="ARBA" id="ARBA00022679"/>
    </source>
</evidence>
<dbReference type="InterPro" id="IPR035965">
    <property type="entry name" value="PAS-like_dom_sf"/>
</dbReference>
<evidence type="ECO:0000313" key="9">
    <source>
        <dbReference type="EMBL" id="TBN50417.1"/>
    </source>
</evidence>
<keyword evidence="10" id="KW-1185">Reference proteome</keyword>
<dbReference type="SUPFAM" id="SSF55785">
    <property type="entry name" value="PYP-like sensor domain (PAS domain)"/>
    <property type="match status" value="2"/>
</dbReference>
<evidence type="ECO:0000256" key="2">
    <source>
        <dbReference type="ARBA" id="ARBA00012438"/>
    </source>
</evidence>
<evidence type="ECO:0000256" key="1">
    <source>
        <dbReference type="ARBA" id="ARBA00000085"/>
    </source>
</evidence>
<dbReference type="Pfam" id="PF08448">
    <property type="entry name" value="PAS_4"/>
    <property type="match status" value="1"/>
</dbReference>
<dbReference type="Gene3D" id="3.30.565.10">
    <property type="entry name" value="Histidine kinase-like ATPase, C-terminal domain"/>
    <property type="match status" value="1"/>
</dbReference>
<protein>
    <recommendedName>
        <fullName evidence="2">histidine kinase</fullName>
        <ecNumber evidence="2">2.7.13.3</ecNumber>
    </recommendedName>
</protein>
<evidence type="ECO:0000256" key="6">
    <source>
        <dbReference type="ARBA" id="ARBA00022777"/>
    </source>
</evidence>
<comment type="catalytic activity">
    <reaction evidence="1">
        <text>ATP + protein L-histidine = ADP + protein N-phospho-L-histidine.</text>
        <dbReference type="EC" id="2.7.13.3"/>
    </reaction>
</comment>
<keyword evidence="3" id="KW-0597">Phosphoprotein</keyword>
<sequence length="533" mass="57954">MRASQHRKLDITVIQKPTYWSGTLYDSMSISMNGMSKPFAPGTRQVMSLQGGGECGALLRGLDWDANPLGSPETWPDELHVVVGMAMASAQPMLIVWGPAQITLYNDGYAAMCGNRHPHALGRPFGDLWFDIWDAVRPIIEAAYAGIGTSMDDIEFTMHRHGYPEKTNFAFSYIPVRDSAGAVLGMFCPCTETTASVAARAAEQVERSGFLQVFEVAPGAIALLSGPDHMFRFANADYLHLVGGREVIGKSVRMALPEVVGQGFVDILDRVYRTGEPHVGRRIPIDLKSHGDAVARTRLLDFLYHPIHDTEGAVNGIFVQALDVTDLVGEEQKQQMLNRELGHRLKNQLAMIQAIVNQTLRTAEDLPSAGRTLGDRIRVLAGAHDMLIEGRANRATVDGIIRKTLALHGDRQGTRIRVDGPDLAVASRPALSLSLILHELSTNAIKYGALSNDVGTVDIRWQIVTQDGQDRIVLTWTERGGPPVATPDTVGSGTNLISTGLSGTATCDVGIDYDPRGLRCEIVADLASFQNEN</sequence>
<evidence type="ECO:0000313" key="10">
    <source>
        <dbReference type="Proteomes" id="UP000292859"/>
    </source>
</evidence>
<keyword evidence="5" id="KW-0547">Nucleotide-binding</keyword>
<evidence type="ECO:0000256" key="3">
    <source>
        <dbReference type="ARBA" id="ARBA00022553"/>
    </source>
</evidence>
<evidence type="ECO:0000256" key="5">
    <source>
        <dbReference type="ARBA" id="ARBA00022741"/>
    </source>
</evidence>
<gene>
    <name evidence="9" type="ORF">EYF88_09215</name>
</gene>
<proteinExistence type="predicted"/>
<dbReference type="EMBL" id="SIRL01000005">
    <property type="protein sequence ID" value="TBN50417.1"/>
    <property type="molecule type" value="Genomic_DNA"/>
</dbReference>
<evidence type="ECO:0000259" key="8">
    <source>
        <dbReference type="SMART" id="SM00911"/>
    </source>
</evidence>
<dbReference type="SMART" id="SM00911">
    <property type="entry name" value="HWE_HK"/>
    <property type="match status" value="1"/>
</dbReference>
<keyword evidence="6" id="KW-0418">Kinase</keyword>
<dbReference type="PANTHER" id="PTHR41523">
    <property type="entry name" value="TWO-COMPONENT SYSTEM SENSOR PROTEIN"/>
    <property type="match status" value="1"/>
</dbReference>
<comment type="caution">
    <text evidence="9">The sequence shown here is derived from an EMBL/GenBank/DDBJ whole genome shotgun (WGS) entry which is preliminary data.</text>
</comment>
<accession>A0ABY1YIC9</accession>
<dbReference type="InterPro" id="IPR013656">
    <property type="entry name" value="PAS_4"/>
</dbReference>
<dbReference type="Gene3D" id="3.30.450.20">
    <property type="entry name" value="PAS domain"/>
    <property type="match status" value="2"/>
</dbReference>
<keyword evidence="4" id="KW-0808">Transferase</keyword>